<feature type="transmembrane region" description="Helical" evidence="5">
    <location>
        <begin position="21"/>
        <end position="39"/>
    </location>
</feature>
<comment type="caution">
    <text evidence="7">The sequence shown here is derived from an EMBL/GenBank/DDBJ whole genome shotgun (WGS) entry which is preliminary data.</text>
</comment>
<dbReference type="InterPro" id="IPR007452">
    <property type="entry name" value="TamB_C"/>
</dbReference>
<name>A0ABR8KPF8_9SPHN</name>
<accession>A0ABR8KPF8</accession>
<feature type="domain" description="Translocation and assembly module TamB C-terminal" evidence="6">
    <location>
        <begin position="1052"/>
        <end position="1383"/>
    </location>
</feature>
<evidence type="ECO:0000313" key="7">
    <source>
        <dbReference type="EMBL" id="MBD2842530.1"/>
    </source>
</evidence>
<proteinExistence type="predicted"/>
<dbReference type="Pfam" id="PF04357">
    <property type="entry name" value="TamB"/>
    <property type="match status" value="1"/>
</dbReference>
<evidence type="ECO:0000256" key="2">
    <source>
        <dbReference type="ARBA" id="ARBA00022692"/>
    </source>
</evidence>
<evidence type="ECO:0000259" key="6">
    <source>
        <dbReference type="Pfam" id="PF04357"/>
    </source>
</evidence>
<keyword evidence="4 5" id="KW-0472">Membrane</keyword>
<evidence type="ECO:0000256" key="1">
    <source>
        <dbReference type="ARBA" id="ARBA00004167"/>
    </source>
</evidence>
<keyword evidence="3 5" id="KW-1133">Transmembrane helix</keyword>
<organism evidence="7 8">
    <name type="scientific">Erythrobacter rubeus</name>
    <dbReference type="NCBI Taxonomy" id="2760803"/>
    <lineage>
        <taxon>Bacteria</taxon>
        <taxon>Pseudomonadati</taxon>
        <taxon>Pseudomonadota</taxon>
        <taxon>Alphaproteobacteria</taxon>
        <taxon>Sphingomonadales</taxon>
        <taxon>Erythrobacteraceae</taxon>
        <taxon>Erythrobacter/Porphyrobacter group</taxon>
        <taxon>Erythrobacter</taxon>
    </lineage>
</organism>
<dbReference type="EMBL" id="JACXLC010000001">
    <property type="protein sequence ID" value="MBD2842530.1"/>
    <property type="molecule type" value="Genomic_DNA"/>
</dbReference>
<reference evidence="7 8" key="1">
    <citation type="submission" date="2020-09" db="EMBL/GenBank/DDBJ databases">
        <authorList>
            <person name="Yoon J.-W."/>
        </authorList>
    </citation>
    <scope>NUCLEOTIDE SEQUENCE [LARGE SCALE GENOMIC DNA]</scope>
    <source>
        <strain evidence="7 8">KMU-140</strain>
    </source>
</reference>
<comment type="subcellular location">
    <subcellularLocation>
        <location evidence="1">Membrane</location>
        <topology evidence="1">Single-pass membrane protein</topology>
    </subcellularLocation>
</comment>
<dbReference type="Proteomes" id="UP000635384">
    <property type="component" value="Unassembled WGS sequence"/>
</dbReference>
<sequence>MSPEEADTPVRKRKRRWAKRAGWAMAIVLLPLVLIALFLSSPIGKRFVTEQIAQVAPASGLRFQVGRIEGDIYGQAVLHDVIFSDPNGEFLTIPEVVLDWHPLTFLWSGIDVRELTARRGRLERLPELLPGDPDAPLLPDFDIRVDELVIDNFVLAPGIAGDQAHTVDLSGRVDIRSGRALVQADGRVGPEDRLALLLDAEPDGDQFDISLDYHAAADGPIALIAGLDAAYDAQIEGDGTWSQWIGYALVTRQRRDAEQERIAALRLTNNAGTYSALGQINAPVEGGRIVDRALGDAVSLALVGTLEESIFDGRIAAITSALDVRGSGGVDLAGNRFDDFEARTVLRDPELLGEAFALQAAQLSATIDGPFRDLRIAHELSAEQFALGTTVIDGLYQSSTATFDGERFLLPLDARVERITSGIELVDPRLTDGTLTGTLTFAGTQLNADNARITFPGLNAVLALRGNTAQGIYAVAGPVRASDLVLDSIGTIDATADLVARFGAVPWSVRANLSGELGSVSNASVASIAGETLSFDGAFGVAADQPIVLRDVSLESERLTAQFDTRVASGLTSIEGGGSHVQYGPFTVDAEIGGEGPRANLVLADPLPAAGLRDVNLAIAPSENGFAIDTSGESLLGPFDGSLGLVLPADAPTRIAVNRMRIYRTNVTGALTLRDAGIAGELALAGGGLDGTLSLSPAANGAQSFDVDVEARQAQFGGETPIGLAFADIDASGTFREGSNQISANIEGSGLEYGALSIANFAATASIDNGVGDVVASIAGRRSDGFALKLDGDIAPERIALYARGEYGGREITMPRRAVLTAQEDGGWRLAPTQIGFARGFAILEGQLGGNETELSAKLAQMPLRLADLAGADLGLGGRLSGILTWNQSAGAPPTANARVRIDDFTRSGLLLSSTPIDVLAVADLTAQRLTLGARLRVDDDPLGRLDARITGLSGDNGLADRLMRGRLNADFAYDGSATALWRLAAIETFDLTGPITVNASATGTLANPRITGALASDDLRLQSAISGTDIEDVTVRGRFAGSRLVLSRFAGTTRGGGTVSGSGTVDLGSMGAGRGPQIDLRAAASDARLLAANGLDATITGPLRIVSNGSGGTIAGRVSIDRATWKLGIAAEDMSLPQIETREVNRPDGLGAQTRTASASWRYLINASAPSRVSVDGLGLESEWGVDIALRGTVDDPRLGGEARLVRGDYTFAGTRFDLTEGRIAFDANVPIDPRLNIEAETSANGTNVTVSITGNAQTPEIAFSSEPSLPEEEILAQLLFGGSVTSLSATDAVQLGAALASLRGGGGGIDPIGNLRRSIGLDQLRIVSADPALGRQTGVALGKNLGRRVYVEIVTDGRGYSATSVEYRVTRWLALLGTVSTIGRDSVLAEISRDY</sequence>
<evidence type="ECO:0000256" key="4">
    <source>
        <dbReference type="ARBA" id="ARBA00023136"/>
    </source>
</evidence>
<evidence type="ECO:0000313" key="8">
    <source>
        <dbReference type="Proteomes" id="UP000635384"/>
    </source>
</evidence>
<protein>
    <submittedName>
        <fullName evidence="7">Translocation/assembly module TamB domain-containing protein</fullName>
    </submittedName>
</protein>
<gene>
    <name evidence="7" type="ORF">IB285_09705</name>
</gene>
<dbReference type="PANTHER" id="PTHR36985:SF1">
    <property type="entry name" value="TRANSLOCATION AND ASSEMBLY MODULE SUBUNIT TAMB"/>
    <property type="match status" value="1"/>
</dbReference>
<evidence type="ECO:0000256" key="5">
    <source>
        <dbReference type="SAM" id="Phobius"/>
    </source>
</evidence>
<keyword evidence="8" id="KW-1185">Reference proteome</keyword>
<dbReference type="PANTHER" id="PTHR36985">
    <property type="entry name" value="TRANSLOCATION AND ASSEMBLY MODULE SUBUNIT TAMB"/>
    <property type="match status" value="1"/>
</dbReference>
<evidence type="ECO:0000256" key="3">
    <source>
        <dbReference type="ARBA" id="ARBA00022989"/>
    </source>
</evidence>
<keyword evidence="2 5" id="KW-0812">Transmembrane</keyword>